<dbReference type="AlphaFoldDB" id="A0AAW6XQ92"/>
<evidence type="ECO:0000313" key="1">
    <source>
        <dbReference type="EMBL" id="MDK6868979.1"/>
    </source>
</evidence>
<comment type="caution">
    <text evidence="1">The sequence shown here is derived from an EMBL/GenBank/DDBJ whole genome shotgun (WGS) entry which is preliminary data.</text>
</comment>
<protein>
    <submittedName>
        <fullName evidence="1">XRE family transcriptional regulator</fullName>
    </submittedName>
</protein>
<reference evidence="1" key="1">
    <citation type="submission" date="2023-05" db="EMBL/GenBank/DDBJ databases">
        <title>Cataloging the Phylogenetic Diversity of Human Bladder Bacteria.</title>
        <authorList>
            <person name="Du J."/>
        </authorList>
    </citation>
    <scope>NUCLEOTIDE SEQUENCE</scope>
    <source>
        <strain evidence="1">UMB6975B</strain>
    </source>
</reference>
<proteinExistence type="predicted"/>
<dbReference type="GO" id="GO:0003677">
    <property type="term" value="F:DNA binding"/>
    <property type="evidence" value="ECO:0007669"/>
    <property type="project" value="InterPro"/>
</dbReference>
<dbReference type="RefSeq" id="WP_144842171.1">
    <property type="nucleotide sequence ID" value="NZ_JASOLY010000015.1"/>
</dbReference>
<gene>
    <name evidence="1" type="ORF">QP354_07845</name>
</gene>
<dbReference type="EMBL" id="JASOLY010000015">
    <property type="protein sequence ID" value="MDK6868979.1"/>
    <property type="molecule type" value="Genomic_DNA"/>
</dbReference>
<evidence type="ECO:0000313" key="2">
    <source>
        <dbReference type="Proteomes" id="UP001232113"/>
    </source>
</evidence>
<organism evidence="1 2">
    <name type="scientific">Lactobacillus paragasseri</name>
    <dbReference type="NCBI Taxonomy" id="2107999"/>
    <lineage>
        <taxon>Bacteria</taxon>
        <taxon>Bacillati</taxon>
        <taxon>Bacillota</taxon>
        <taxon>Bacilli</taxon>
        <taxon>Lactobacillales</taxon>
        <taxon>Lactobacillaceae</taxon>
        <taxon>Lactobacillus</taxon>
    </lineage>
</organism>
<sequence>MPTTMPGRELVKKYIKENLISIADLAKMYGLSRQEATDYISGRIQTPKSNQFVLSIIKDFKI</sequence>
<dbReference type="InterPro" id="IPR010982">
    <property type="entry name" value="Lambda_DNA-bd_dom_sf"/>
</dbReference>
<name>A0AAW6XQ92_9LACO</name>
<dbReference type="SUPFAM" id="SSF47413">
    <property type="entry name" value="lambda repressor-like DNA-binding domains"/>
    <property type="match status" value="1"/>
</dbReference>
<accession>A0AAW6XQ92</accession>
<dbReference type="Proteomes" id="UP001232113">
    <property type="component" value="Unassembled WGS sequence"/>
</dbReference>